<reference evidence="1 2" key="1">
    <citation type="submission" date="2016-03" db="EMBL/GenBank/DDBJ databases">
        <title>EvidentialGene: Evidence-directed Construction of Genes on Genomes.</title>
        <authorList>
            <person name="Gilbert D.G."/>
            <person name="Choi J.-H."/>
            <person name="Mockaitis K."/>
            <person name="Colbourne J."/>
            <person name="Pfrender M."/>
        </authorList>
    </citation>
    <scope>NUCLEOTIDE SEQUENCE [LARGE SCALE GENOMIC DNA]</scope>
    <source>
        <strain evidence="1 2">Xinb3</strain>
        <tissue evidence="1">Complete organism</tissue>
    </source>
</reference>
<dbReference type="EMBL" id="LRGB01000446">
    <property type="protein sequence ID" value="KZS19120.1"/>
    <property type="molecule type" value="Genomic_DNA"/>
</dbReference>
<protein>
    <submittedName>
        <fullName evidence="1">Uncharacterized protein</fullName>
    </submittedName>
</protein>
<evidence type="ECO:0000313" key="2">
    <source>
        <dbReference type="Proteomes" id="UP000076858"/>
    </source>
</evidence>
<sequence>MYKKIFSSTRCPSGSTRGPRKFSITLPILSGFLAELVYKITSGVG</sequence>
<gene>
    <name evidence="1" type="ORF">APZ42_014649</name>
</gene>
<dbReference type="Proteomes" id="UP000076858">
    <property type="component" value="Unassembled WGS sequence"/>
</dbReference>
<comment type="caution">
    <text evidence="1">The sequence shown here is derived from an EMBL/GenBank/DDBJ whole genome shotgun (WGS) entry which is preliminary data.</text>
</comment>
<proteinExistence type="predicted"/>
<name>A0A162PST3_9CRUS</name>
<evidence type="ECO:0000313" key="1">
    <source>
        <dbReference type="EMBL" id="KZS19120.1"/>
    </source>
</evidence>
<dbReference type="AlphaFoldDB" id="A0A162PST3"/>
<keyword evidence="2" id="KW-1185">Reference proteome</keyword>
<organism evidence="1 2">
    <name type="scientific">Daphnia magna</name>
    <dbReference type="NCBI Taxonomy" id="35525"/>
    <lineage>
        <taxon>Eukaryota</taxon>
        <taxon>Metazoa</taxon>
        <taxon>Ecdysozoa</taxon>
        <taxon>Arthropoda</taxon>
        <taxon>Crustacea</taxon>
        <taxon>Branchiopoda</taxon>
        <taxon>Diplostraca</taxon>
        <taxon>Cladocera</taxon>
        <taxon>Anomopoda</taxon>
        <taxon>Daphniidae</taxon>
        <taxon>Daphnia</taxon>
    </lineage>
</organism>
<accession>A0A162PST3</accession>